<evidence type="ECO:0000259" key="1">
    <source>
        <dbReference type="Pfam" id="PF01408"/>
    </source>
</evidence>
<dbReference type="Pfam" id="PF01408">
    <property type="entry name" value="GFO_IDH_MocA"/>
    <property type="match status" value="1"/>
</dbReference>
<sequence length="359" mass="38759">MTYQVAVLGAGIGVQHISGLLQLTDRFQVLTVCDLNRELAEAQASRTGAKFSTSISEVLRDPEIDIVDICLPPRLHVPIAMDALAAGKHVVVEKPLAGSVADADRLCEAEHKAERKIFPVFQYRNGRAFHQLQALKDAGLLGAPRVASLETHWNRKADYYATPWRGTLAHELGGAVLSHAIHIHDLISTQFGRAANVSALLNTSINAIETEDCAAIAMRMETGALVTSSVTLGAADNTSRLKMVFQHATAESKQEPYAPGEANWTFTARDADRQNEIDNVVRATSQCREGFAGYFEAIADNLDGRPSPVVNLSDGLAAVELATAIYLADRTGERVVLPLDRSLPICRGWGDLSHATVSS</sequence>
<dbReference type="PANTHER" id="PTHR43249">
    <property type="entry name" value="UDP-N-ACETYL-2-AMINO-2-DEOXY-D-GLUCURONATE OXIDASE"/>
    <property type="match status" value="1"/>
</dbReference>
<dbReference type="InterPro" id="IPR036291">
    <property type="entry name" value="NAD(P)-bd_dom_sf"/>
</dbReference>
<dbReference type="Gene3D" id="3.30.360.10">
    <property type="entry name" value="Dihydrodipicolinate Reductase, domain 2"/>
    <property type="match status" value="1"/>
</dbReference>
<dbReference type="STRING" id="311410.LA5095_04159"/>
<keyword evidence="4" id="KW-1185">Reference proteome</keyword>
<dbReference type="Pfam" id="PF22725">
    <property type="entry name" value="GFO_IDH_MocA_C3"/>
    <property type="match status" value="1"/>
</dbReference>
<protein>
    <submittedName>
        <fullName evidence="3">Inositol 2-dehydrogenase</fullName>
        <ecNumber evidence="3">1.1.1.18</ecNumber>
    </submittedName>
</protein>
<dbReference type="Gene3D" id="3.40.50.720">
    <property type="entry name" value="NAD(P)-binding Rossmann-like Domain"/>
    <property type="match status" value="1"/>
</dbReference>
<name>A0A0M6ZJF1_9HYPH</name>
<dbReference type="Proteomes" id="UP000049983">
    <property type="component" value="Unassembled WGS sequence"/>
</dbReference>
<evidence type="ECO:0000313" key="4">
    <source>
        <dbReference type="Proteomes" id="UP000049983"/>
    </source>
</evidence>
<dbReference type="AlphaFoldDB" id="A0A0M6ZJF1"/>
<dbReference type="InterPro" id="IPR052515">
    <property type="entry name" value="Gfo/Idh/MocA_Oxidoreductase"/>
</dbReference>
<dbReference type="InterPro" id="IPR055170">
    <property type="entry name" value="GFO_IDH_MocA-like_dom"/>
</dbReference>
<proteinExistence type="predicted"/>
<feature type="domain" description="Gfo/Idh/MocA-like oxidoreductase N-terminal" evidence="1">
    <location>
        <begin position="4"/>
        <end position="118"/>
    </location>
</feature>
<dbReference type="EMBL" id="CXWC01000012">
    <property type="protein sequence ID" value="CTQ75821.1"/>
    <property type="molecule type" value="Genomic_DNA"/>
</dbReference>
<keyword evidence="3" id="KW-0560">Oxidoreductase</keyword>
<dbReference type="GO" id="GO:0000166">
    <property type="term" value="F:nucleotide binding"/>
    <property type="evidence" value="ECO:0007669"/>
    <property type="project" value="InterPro"/>
</dbReference>
<dbReference type="GeneID" id="97671830"/>
<dbReference type="SUPFAM" id="SSF51735">
    <property type="entry name" value="NAD(P)-binding Rossmann-fold domains"/>
    <property type="match status" value="1"/>
</dbReference>
<dbReference type="PANTHER" id="PTHR43249:SF1">
    <property type="entry name" value="D-GLUCOSIDE 3-DEHYDROGENASE"/>
    <property type="match status" value="1"/>
</dbReference>
<accession>A0A0M6ZJF1</accession>
<dbReference type="OrthoDB" id="9792935at2"/>
<evidence type="ECO:0000259" key="2">
    <source>
        <dbReference type="Pfam" id="PF22725"/>
    </source>
</evidence>
<dbReference type="GO" id="GO:0050112">
    <property type="term" value="F:inositol 2-dehydrogenase (NAD+) activity"/>
    <property type="evidence" value="ECO:0007669"/>
    <property type="project" value="UniProtKB-EC"/>
</dbReference>
<gene>
    <name evidence="3" type="primary">iolG_4</name>
    <name evidence="3" type="ORF">LA5096_04544</name>
</gene>
<evidence type="ECO:0000313" key="3">
    <source>
        <dbReference type="EMBL" id="CTQ75821.1"/>
    </source>
</evidence>
<dbReference type="SUPFAM" id="SSF55347">
    <property type="entry name" value="Glyceraldehyde-3-phosphate dehydrogenase-like, C-terminal domain"/>
    <property type="match status" value="1"/>
</dbReference>
<dbReference type="EC" id="1.1.1.18" evidence="3"/>
<reference evidence="4" key="1">
    <citation type="submission" date="2015-07" db="EMBL/GenBank/DDBJ databases">
        <authorList>
            <person name="Rodrigo-Torres Lidia"/>
            <person name="Arahal R.David."/>
        </authorList>
    </citation>
    <scope>NUCLEOTIDE SEQUENCE [LARGE SCALE GENOMIC DNA]</scope>
    <source>
        <strain evidence="4">CECT 5096</strain>
    </source>
</reference>
<feature type="domain" description="GFO/IDH/MocA-like oxidoreductase" evidence="2">
    <location>
        <begin position="129"/>
        <end position="248"/>
    </location>
</feature>
<organism evidence="3 4">
    <name type="scientific">Roseibium album</name>
    <dbReference type="NCBI Taxonomy" id="311410"/>
    <lineage>
        <taxon>Bacteria</taxon>
        <taxon>Pseudomonadati</taxon>
        <taxon>Pseudomonadota</taxon>
        <taxon>Alphaproteobacteria</taxon>
        <taxon>Hyphomicrobiales</taxon>
        <taxon>Stappiaceae</taxon>
        <taxon>Roseibium</taxon>
    </lineage>
</organism>
<dbReference type="InterPro" id="IPR000683">
    <property type="entry name" value="Gfo/Idh/MocA-like_OxRdtase_N"/>
</dbReference>
<dbReference type="RefSeq" id="WP_055118387.1">
    <property type="nucleotide sequence ID" value="NZ_CXWA01000008.1"/>
</dbReference>